<sequence length="427" mass="47629">MLRKILYFKLKIISKMILAKYQPEIIGITGSVGKTSTKEAVYSVLVGDFKVRKNIKNYNNEIGVPLTIIGVETGGKSLLKWLSIFCQAFWLLIKKDKNYPNIIVLEMGADKPGDIAYLLSIVKCRIGILTAVSESHLEYFGSLEKIAEEKRLIISLLEKDGYAVINIDNELAWQQKANTKAMVMSYGIKHQASARAENIIIMERDGELGLNFKLTYQGTTIPIFLPSIISHQHLYAVLSAVCIGIIYQINLVDIGHKLQQYQGVPGRTRYLPGIKGSKIIDDTYNSSPLAAKAALDLLSLIPNTEAGKYYVVFGDMLELGAISEEAHQDIGKKIKELKIDYLLAFGEKARDIARGAIEAGMDKDHVYTFSDHHQAGLFLQDRVKKNDIILVKGSQGVRMEKIVKEIMAEPNNAPDLLVRQTGDWQGK</sequence>
<protein>
    <recommendedName>
        <fullName evidence="8">UDP-N-acetylmuramoyl-tripeptide--D-alanyl-D-alanine ligase</fullName>
    </recommendedName>
</protein>
<dbReference type="PANTHER" id="PTHR43024:SF1">
    <property type="entry name" value="UDP-N-ACETYLMURAMOYL-TRIPEPTIDE--D-ALANYL-D-ALANINE LIGASE"/>
    <property type="match status" value="1"/>
</dbReference>
<dbReference type="InterPro" id="IPR051046">
    <property type="entry name" value="MurCDEF_CellWall_CoF430Synth"/>
</dbReference>
<dbReference type="SUPFAM" id="SSF53623">
    <property type="entry name" value="MurD-like peptide ligases, catalytic domain"/>
    <property type="match status" value="1"/>
</dbReference>
<dbReference type="Pfam" id="PF02875">
    <property type="entry name" value="Mur_ligase_C"/>
    <property type="match status" value="1"/>
</dbReference>
<keyword evidence="1" id="KW-0436">Ligase</keyword>
<dbReference type="EMBL" id="PFMC01000075">
    <property type="protein sequence ID" value="PIY94050.1"/>
    <property type="molecule type" value="Genomic_DNA"/>
</dbReference>
<dbReference type="InterPro" id="IPR036615">
    <property type="entry name" value="Mur_ligase_C_dom_sf"/>
</dbReference>
<dbReference type="Proteomes" id="UP000228689">
    <property type="component" value="Unassembled WGS sequence"/>
</dbReference>
<feature type="domain" description="Mur ligase central" evidence="5">
    <location>
        <begin position="97"/>
        <end position="225"/>
    </location>
</feature>
<evidence type="ECO:0000256" key="3">
    <source>
        <dbReference type="ARBA" id="ARBA00022840"/>
    </source>
</evidence>
<evidence type="ECO:0000259" key="5">
    <source>
        <dbReference type="Pfam" id="PF08245"/>
    </source>
</evidence>
<dbReference type="Gene3D" id="3.40.1190.10">
    <property type="entry name" value="Mur-like, catalytic domain"/>
    <property type="match status" value="1"/>
</dbReference>
<reference evidence="7" key="1">
    <citation type="submission" date="2017-09" db="EMBL/GenBank/DDBJ databases">
        <title>Depth-based differentiation of microbial function through sediment-hosted aquifers and enrichment of novel symbionts in the deep terrestrial subsurface.</title>
        <authorList>
            <person name="Probst A.J."/>
            <person name="Ladd B."/>
            <person name="Jarett J.K."/>
            <person name="Geller-Mcgrath D.E."/>
            <person name="Sieber C.M.K."/>
            <person name="Emerson J.B."/>
            <person name="Anantharaman K."/>
            <person name="Thomas B.C."/>
            <person name="Malmstrom R."/>
            <person name="Stieglmeier M."/>
            <person name="Klingl A."/>
            <person name="Woyke T."/>
            <person name="Ryan C.M."/>
            <person name="Banfield J.F."/>
        </authorList>
    </citation>
    <scope>NUCLEOTIDE SEQUENCE [LARGE SCALE GENOMIC DNA]</scope>
</reference>
<dbReference type="GO" id="GO:0005524">
    <property type="term" value="F:ATP binding"/>
    <property type="evidence" value="ECO:0007669"/>
    <property type="project" value="UniProtKB-KW"/>
</dbReference>
<organism evidence="6 7">
    <name type="scientific">Candidatus Komeilibacteria bacterium CG_4_10_14_0_8_um_filter_37_78</name>
    <dbReference type="NCBI Taxonomy" id="1974471"/>
    <lineage>
        <taxon>Bacteria</taxon>
        <taxon>Candidatus Komeiliibacteriota</taxon>
    </lineage>
</organism>
<evidence type="ECO:0000256" key="1">
    <source>
        <dbReference type="ARBA" id="ARBA00022598"/>
    </source>
</evidence>
<feature type="domain" description="Mur ligase central" evidence="5">
    <location>
        <begin position="28"/>
        <end position="69"/>
    </location>
</feature>
<dbReference type="PANTHER" id="PTHR43024">
    <property type="entry name" value="UDP-N-ACETYLMURAMOYL-TRIPEPTIDE--D-ALANYL-D-ALANINE LIGASE"/>
    <property type="match status" value="1"/>
</dbReference>
<dbReference type="InterPro" id="IPR013221">
    <property type="entry name" value="Mur_ligase_cen"/>
</dbReference>
<evidence type="ECO:0000313" key="7">
    <source>
        <dbReference type="Proteomes" id="UP000228689"/>
    </source>
</evidence>
<feature type="domain" description="Mur ligase C-terminal" evidence="4">
    <location>
        <begin position="266"/>
        <end position="394"/>
    </location>
</feature>
<dbReference type="Pfam" id="PF08245">
    <property type="entry name" value="Mur_ligase_M"/>
    <property type="match status" value="2"/>
</dbReference>
<accession>A0A2M7RBB5</accession>
<dbReference type="InterPro" id="IPR004101">
    <property type="entry name" value="Mur_ligase_C"/>
</dbReference>
<comment type="caution">
    <text evidence="6">The sequence shown here is derived from an EMBL/GenBank/DDBJ whole genome shotgun (WGS) entry which is preliminary data.</text>
</comment>
<proteinExistence type="predicted"/>
<evidence type="ECO:0000313" key="6">
    <source>
        <dbReference type="EMBL" id="PIY94050.1"/>
    </source>
</evidence>
<dbReference type="AlphaFoldDB" id="A0A2M7RBB5"/>
<keyword evidence="3" id="KW-0067">ATP-binding</keyword>
<gene>
    <name evidence="6" type="ORF">COY67_03210</name>
</gene>
<evidence type="ECO:0000256" key="2">
    <source>
        <dbReference type="ARBA" id="ARBA00022741"/>
    </source>
</evidence>
<dbReference type="GO" id="GO:0016881">
    <property type="term" value="F:acid-amino acid ligase activity"/>
    <property type="evidence" value="ECO:0007669"/>
    <property type="project" value="InterPro"/>
</dbReference>
<dbReference type="InterPro" id="IPR036565">
    <property type="entry name" value="Mur-like_cat_sf"/>
</dbReference>
<dbReference type="Gene3D" id="3.90.190.20">
    <property type="entry name" value="Mur ligase, C-terminal domain"/>
    <property type="match status" value="1"/>
</dbReference>
<evidence type="ECO:0000259" key="4">
    <source>
        <dbReference type="Pfam" id="PF02875"/>
    </source>
</evidence>
<keyword evidence="2" id="KW-0547">Nucleotide-binding</keyword>
<name>A0A2M7RBB5_9BACT</name>
<dbReference type="SUPFAM" id="SSF53244">
    <property type="entry name" value="MurD-like peptide ligases, peptide-binding domain"/>
    <property type="match status" value="1"/>
</dbReference>
<evidence type="ECO:0008006" key="8">
    <source>
        <dbReference type="Google" id="ProtNLM"/>
    </source>
</evidence>